<evidence type="ECO:0000256" key="5">
    <source>
        <dbReference type="HAMAP-Rule" id="MF_00014"/>
    </source>
</evidence>
<keyword evidence="4 5" id="KW-0143">Chaperone</keyword>
<evidence type="ECO:0000256" key="1">
    <source>
        <dbReference type="ARBA" id="ARBA00022490"/>
    </source>
</evidence>
<reference evidence="8 9" key="1">
    <citation type="submission" date="2019-11" db="EMBL/GenBank/DDBJ databases">
        <title>Isolation of a new High Light Tolerant Cyanobacteria.</title>
        <authorList>
            <person name="Dobson Z."/>
            <person name="Vaughn N."/>
            <person name="Vaughn M."/>
            <person name="Fromme P."/>
            <person name="Mazor Y."/>
        </authorList>
    </citation>
    <scope>NUCLEOTIDE SEQUENCE [LARGE SCALE GENOMIC DNA]</scope>
    <source>
        <strain evidence="8 9">0216</strain>
    </source>
</reference>
<dbReference type="EMBL" id="WMIA01000004">
    <property type="protein sequence ID" value="MTF38238.1"/>
    <property type="molecule type" value="Genomic_DNA"/>
</dbReference>
<dbReference type="SUPFAM" id="SSF50346">
    <property type="entry name" value="PRC-barrel domain"/>
    <property type="match status" value="1"/>
</dbReference>
<dbReference type="Pfam" id="PF05239">
    <property type="entry name" value="PRC"/>
    <property type="match status" value="1"/>
</dbReference>
<keyword evidence="3 5" id="KW-0698">rRNA processing</keyword>
<dbReference type="GO" id="GO:0006364">
    <property type="term" value="P:rRNA processing"/>
    <property type="evidence" value="ECO:0007669"/>
    <property type="project" value="UniProtKB-UniRule"/>
</dbReference>
<evidence type="ECO:0000313" key="9">
    <source>
        <dbReference type="Proteomes" id="UP000437131"/>
    </source>
</evidence>
<comment type="caution">
    <text evidence="8">The sequence shown here is derived from an EMBL/GenBank/DDBJ whole genome shotgun (WGS) entry which is preliminary data.</text>
</comment>
<dbReference type="Gene3D" id="2.30.30.240">
    <property type="entry name" value="PRC-barrel domain"/>
    <property type="match status" value="1"/>
</dbReference>
<dbReference type="NCBIfam" id="TIGR02273">
    <property type="entry name" value="16S_RimM"/>
    <property type="match status" value="1"/>
</dbReference>
<comment type="subunit">
    <text evidence="5">Binds ribosomal protein uS19.</text>
</comment>
<feature type="domain" description="RimM N-terminal" evidence="6">
    <location>
        <begin position="9"/>
        <end position="93"/>
    </location>
</feature>
<evidence type="ECO:0000256" key="4">
    <source>
        <dbReference type="ARBA" id="ARBA00023186"/>
    </source>
</evidence>
<evidence type="ECO:0000259" key="7">
    <source>
        <dbReference type="Pfam" id="PF05239"/>
    </source>
</evidence>
<evidence type="ECO:0000256" key="2">
    <source>
        <dbReference type="ARBA" id="ARBA00022517"/>
    </source>
</evidence>
<feature type="domain" description="PRC-barrel" evidence="7">
    <location>
        <begin position="101"/>
        <end position="205"/>
    </location>
</feature>
<sequence length="214" mass="23978">MEIKDLIAIGTIVAPQGLKGELKVKTDSDFPERFETAGVRWITSPSQKQPQPVDLLQGRQIPGKNIFIIKLAQVCDRTQAETLKGSTLYVEKTEKPYLEPGEYHVADLINLEVYNQQTGENIGVVIDVLSAGNDILEVKLHKQPEIKTEEKELDISKISRISKRKKVKIKKPKPVTILIPFVEEIVPIVDLENGRIEVNPPTGLLNPKEAEEVE</sequence>
<dbReference type="InterPro" id="IPR036976">
    <property type="entry name" value="RimM_N_sf"/>
</dbReference>
<dbReference type="HAMAP" id="MF_00014">
    <property type="entry name" value="Ribosome_mat_RimM"/>
    <property type="match status" value="1"/>
</dbReference>
<dbReference type="Gene3D" id="2.40.30.60">
    <property type="entry name" value="RimM"/>
    <property type="match status" value="1"/>
</dbReference>
<proteinExistence type="inferred from homology"/>
<accession>A0A844GTX5</accession>
<dbReference type="PANTHER" id="PTHR33692:SF1">
    <property type="entry name" value="RIBOSOME MATURATION FACTOR RIMM"/>
    <property type="match status" value="1"/>
</dbReference>
<protein>
    <recommendedName>
        <fullName evidence="5">Ribosome maturation factor RimM</fullName>
    </recommendedName>
</protein>
<evidence type="ECO:0000259" key="6">
    <source>
        <dbReference type="Pfam" id="PF01782"/>
    </source>
</evidence>
<dbReference type="InterPro" id="IPR009000">
    <property type="entry name" value="Transl_B-barrel_sf"/>
</dbReference>
<dbReference type="SUPFAM" id="SSF50447">
    <property type="entry name" value="Translation proteins"/>
    <property type="match status" value="1"/>
</dbReference>
<dbReference type="RefSeq" id="WP_155083147.1">
    <property type="nucleotide sequence ID" value="NZ_WMIA01000004.1"/>
</dbReference>
<dbReference type="Pfam" id="PF01782">
    <property type="entry name" value="RimM"/>
    <property type="match status" value="1"/>
</dbReference>
<dbReference type="GO" id="GO:0042274">
    <property type="term" value="P:ribosomal small subunit biogenesis"/>
    <property type="evidence" value="ECO:0007669"/>
    <property type="project" value="UniProtKB-UniRule"/>
</dbReference>
<dbReference type="InterPro" id="IPR002676">
    <property type="entry name" value="RimM_N"/>
</dbReference>
<dbReference type="Proteomes" id="UP000437131">
    <property type="component" value="Unassembled WGS sequence"/>
</dbReference>
<dbReference type="PANTHER" id="PTHR33692">
    <property type="entry name" value="RIBOSOME MATURATION FACTOR RIMM"/>
    <property type="match status" value="1"/>
</dbReference>
<keyword evidence="2 5" id="KW-0690">Ribosome biogenesis</keyword>
<comment type="similarity">
    <text evidence="5">Belongs to the RimM family.</text>
</comment>
<dbReference type="InterPro" id="IPR011961">
    <property type="entry name" value="RimM"/>
</dbReference>
<gene>
    <name evidence="5 8" type="primary">rimM</name>
    <name evidence="8" type="ORF">GGC33_04800</name>
</gene>
<organism evidence="8 9">
    <name type="scientific">Cyanobacterium aponinum 0216</name>
    <dbReference type="NCBI Taxonomy" id="2676140"/>
    <lineage>
        <taxon>Bacteria</taxon>
        <taxon>Bacillati</taxon>
        <taxon>Cyanobacteriota</taxon>
        <taxon>Cyanophyceae</taxon>
        <taxon>Oscillatoriophycideae</taxon>
        <taxon>Chroococcales</taxon>
        <taxon>Geminocystaceae</taxon>
        <taxon>Cyanobacterium</taxon>
    </lineage>
</organism>
<evidence type="ECO:0000256" key="3">
    <source>
        <dbReference type="ARBA" id="ARBA00022552"/>
    </source>
</evidence>
<comment type="domain">
    <text evidence="5">The PRC barrel domain binds ribosomal protein uS19.</text>
</comment>
<name>A0A844GTX5_9CHRO</name>
<dbReference type="AlphaFoldDB" id="A0A844GTX5"/>
<dbReference type="GO" id="GO:0005737">
    <property type="term" value="C:cytoplasm"/>
    <property type="evidence" value="ECO:0007669"/>
    <property type="project" value="UniProtKB-SubCell"/>
</dbReference>
<comment type="subcellular location">
    <subcellularLocation>
        <location evidence="5">Cytoplasm</location>
    </subcellularLocation>
</comment>
<comment type="function">
    <text evidence="5">An accessory protein needed during the final step in the assembly of 30S ribosomal subunit, possibly for assembly of the head region. Essential for efficient processing of 16S rRNA. May be needed both before and after RbfA during the maturation of 16S rRNA. It has affinity for free ribosomal 30S subunits but not for 70S ribosomes.</text>
</comment>
<dbReference type="GO" id="GO:0043022">
    <property type="term" value="F:ribosome binding"/>
    <property type="evidence" value="ECO:0007669"/>
    <property type="project" value="InterPro"/>
</dbReference>
<keyword evidence="1 5" id="KW-0963">Cytoplasm</keyword>
<evidence type="ECO:0000313" key="8">
    <source>
        <dbReference type="EMBL" id="MTF38238.1"/>
    </source>
</evidence>
<dbReference type="InterPro" id="IPR027275">
    <property type="entry name" value="PRC-brl_dom"/>
</dbReference>
<dbReference type="GO" id="GO:0005840">
    <property type="term" value="C:ribosome"/>
    <property type="evidence" value="ECO:0007669"/>
    <property type="project" value="InterPro"/>
</dbReference>
<dbReference type="InterPro" id="IPR011033">
    <property type="entry name" value="PRC_barrel-like_sf"/>
</dbReference>